<keyword evidence="4" id="KW-1185">Reference proteome</keyword>
<dbReference type="InterPro" id="IPR036063">
    <property type="entry name" value="Smr_dom_sf"/>
</dbReference>
<dbReference type="Pfam" id="PF08590">
    <property type="entry name" value="DUF1771"/>
    <property type="match status" value="1"/>
</dbReference>
<dbReference type="EMBL" id="KZ819634">
    <property type="protein sequence ID" value="PWN94135.1"/>
    <property type="molecule type" value="Genomic_DNA"/>
</dbReference>
<feature type="domain" description="Smr" evidence="2">
    <location>
        <begin position="203"/>
        <end position="279"/>
    </location>
</feature>
<dbReference type="RefSeq" id="XP_025381333.1">
    <property type="nucleotide sequence ID" value="XM_025519502.1"/>
</dbReference>
<gene>
    <name evidence="3" type="ORF">FA10DRAFT_248711</name>
</gene>
<dbReference type="PROSITE" id="PS50828">
    <property type="entry name" value="SMR"/>
    <property type="match status" value="1"/>
</dbReference>
<dbReference type="InParanoid" id="A0A316Z1R9"/>
<dbReference type="Gene3D" id="3.30.1370.110">
    <property type="match status" value="1"/>
</dbReference>
<dbReference type="AlphaFoldDB" id="A0A316Z1R9"/>
<accession>A0A316Z1R9</accession>
<dbReference type="PANTHER" id="PTHR47417">
    <property type="entry name" value="SMR DOMAIN-CONTAINING PROTEIN YPL199C"/>
    <property type="match status" value="1"/>
</dbReference>
<dbReference type="SMART" id="SM01162">
    <property type="entry name" value="DUF1771"/>
    <property type="match status" value="1"/>
</dbReference>
<dbReference type="PANTHER" id="PTHR47417:SF1">
    <property type="entry name" value="SMR DOMAIN-CONTAINING PROTEIN YPL199C"/>
    <property type="match status" value="1"/>
</dbReference>
<dbReference type="SUPFAM" id="SSF160443">
    <property type="entry name" value="SMR domain-like"/>
    <property type="match status" value="1"/>
</dbReference>
<evidence type="ECO:0000313" key="3">
    <source>
        <dbReference type="EMBL" id="PWN94135.1"/>
    </source>
</evidence>
<feature type="region of interest" description="Disordered" evidence="1">
    <location>
        <begin position="27"/>
        <end position="124"/>
    </location>
</feature>
<dbReference type="SMART" id="SM00463">
    <property type="entry name" value="SMR"/>
    <property type="match status" value="1"/>
</dbReference>
<reference evidence="3 4" key="1">
    <citation type="journal article" date="2018" name="Mol. Biol. Evol.">
        <title>Broad Genomic Sampling Reveals a Smut Pathogenic Ancestry of the Fungal Clade Ustilaginomycotina.</title>
        <authorList>
            <person name="Kijpornyongpan T."/>
            <person name="Mondo S.J."/>
            <person name="Barry K."/>
            <person name="Sandor L."/>
            <person name="Lee J."/>
            <person name="Lipzen A."/>
            <person name="Pangilinan J."/>
            <person name="LaButti K."/>
            <person name="Hainaut M."/>
            <person name="Henrissat B."/>
            <person name="Grigoriev I.V."/>
            <person name="Spatafora J.W."/>
            <person name="Aime M.C."/>
        </authorList>
    </citation>
    <scope>NUCLEOTIDE SEQUENCE [LARGE SCALE GENOMIC DNA]</scope>
    <source>
        <strain evidence="3 4">MCA 4198</strain>
    </source>
</reference>
<feature type="compositionally biased region" description="Gly residues" evidence="1">
    <location>
        <begin position="37"/>
        <end position="56"/>
    </location>
</feature>
<dbReference type="OrthoDB" id="3231855at2759"/>
<feature type="compositionally biased region" description="Low complexity" evidence="1">
    <location>
        <begin position="57"/>
        <end position="68"/>
    </location>
</feature>
<dbReference type="InterPro" id="IPR053020">
    <property type="entry name" value="Smr_domain_protein"/>
</dbReference>
<proteinExistence type="predicted"/>
<dbReference type="GeneID" id="37041418"/>
<evidence type="ECO:0000259" key="2">
    <source>
        <dbReference type="PROSITE" id="PS50828"/>
    </source>
</evidence>
<name>A0A316Z1R9_9BASI</name>
<dbReference type="STRING" id="215250.A0A316Z1R9"/>
<dbReference type="Proteomes" id="UP000245768">
    <property type="component" value="Unassembled WGS sequence"/>
</dbReference>
<dbReference type="Pfam" id="PF01713">
    <property type="entry name" value="Smr"/>
    <property type="match status" value="1"/>
</dbReference>
<protein>
    <submittedName>
        <fullName evidence="3">DUF1771-domain-containing protein</fullName>
    </submittedName>
</protein>
<dbReference type="InterPro" id="IPR013899">
    <property type="entry name" value="DUF1771"/>
</dbReference>
<sequence length="307" mass="33345">MDQVIRILKAHKGQIIRYGKKAFKWFQNRQKQQQQQQGGGAGGGGGGYAGAAGGGYPQQNQQQQQQYYGGPGGGGGYQQQQQYYGGAGGYDHPPPQGQYGHSPGAFNPPSTGVKPNHGRYNDNEVNQKNEHYRQLRAQAHSEGDKMAKCFDDSHKAYASGDGSRAKQLSNEGHEHKRRMEQANGEAADWIFKANNEDSGPDEIDLHGLYTQEAIDRTEQAVRQFQSQGKPTMRVIVGKGIHSKDHVAHIKPAIEKLMRDNNISAALDPHNAGVLVVHLQGGGNVGDAGFTRDLAKGATGKDDECTIM</sequence>
<dbReference type="InterPro" id="IPR002625">
    <property type="entry name" value="Smr_dom"/>
</dbReference>
<organism evidence="3 4">
    <name type="scientific">Acaromyces ingoldii</name>
    <dbReference type="NCBI Taxonomy" id="215250"/>
    <lineage>
        <taxon>Eukaryota</taxon>
        <taxon>Fungi</taxon>
        <taxon>Dikarya</taxon>
        <taxon>Basidiomycota</taxon>
        <taxon>Ustilaginomycotina</taxon>
        <taxon>Exobasidiomycetes</taxon>
        <taxon>Exobasidiales</taxon>
        <taxon>Cryptobasidiaceae</taxon>
        <taxon>Acaromyces</taxon>
    </lineage>
</organism>
<evidence type="ECO:0000256" key="1">
    <source>
        <dbReference type="SAM" id="MobiDB-lite"/>
    </source>
</evidence>
<evidence type="ECO:0000313" key="4">
    <source>
        <dbReference type="Proteomes" id="UP000245768"/>
    </source>
</evidence>